<dbReference type="Proteomes" id="UP001628156">
    <property type="component" value="Unassembled WGS sequence"/>
</dbReference>
<comment type="caution">
    <text evidence="2">The sequence shown here is derived from an EMBL/GenBank/DDBJ whole genome shotgun (WGS) entry which is preliminary data.</text>
</comment>
<evidence type="ECO:0000313" key="3">
    <source>
        <dbReference type="Proteomes" id="UP001628156"/>
    </source>
</evidence>
<name>A0ABQ0DB68_9EUKA</name>
<protein>
    <recommendedName>
        <fullName evidence="4">Papain family cysteine protease domain containing protein</fullName>
    </recommendedName>
</protein>
<proteinExistence type="predicted"/>
<evidence type="ECO:0000256" key="1">
    <source>
        <dbReference type="SAM" id="SignalP"/>
    </source>
</evidence>
<dbReference type="EMBL" id="BAAFRS010000047">
    <property type="protein sequence ID" value="GAB1220092.1"/>
    <property type="molecule type" value="Genomic_DNA"/>
</dbReference>
<dbReference type="PANTHER" id="PTHR35899">
    <property type="entry name" value="PAPAIN FAMILY CYSTEINE PROTEASE DOMAIN CONTAINING PROTEIN"/>
    <property type="match status" value="1"/>
</dbReference>
<dbReference type="CDD" id="cd02619">
    <property type="entry name" value="Peptidase_C1"/>
    <property type="match status" value="1"/>
</dbReference>
<feature type="signal peptide" evidence="1">
    <location>
        <begin position="1"/>
        <end position="22"/>
    </location>
</feature>
<dbReference type="PANTHER" id="PTHR35899:SF1">
    <property type="entry name" value="PEPTIDASE C1A PAPAIN C-TERMINAL DOMAIN-CONTAINING PROTEIN"/>
    <property type="match status" value="1"/>
</dbReference>
<organism evidence="2 3">
    <name type="scientific">Entamoeba nuttalli</name>
    <dbReference type="NCBI Taxonomy" id="412467"/>
    <lineage>
        <taxon>Eukaryota</taxon>
        <taxon>Amoebozoa</taxon>
        <taxon>Evosea</taxon>
        <taxon>Archamoebae</taxon>
        <taxon>Mastigamoebida</taxon>
        <taxon>Entamoebidae</taxon>
        <taxon>Entamoeba</taxon>
    </lineage>
</organism>
<keyword evidence="3" id="KW-1185">Reference proteome</keyword>
<gene>
    <name evidence="2" type="ORF">ENUP19_0047G0151</name>
</gene>
<reference evidence="2 3" key="1">
    <citation type="journal article" date="2019" name="PLoS Negl. Trop. Dis.">
        <title>Whole genome sequencing of Entamoeba nuttalli reveals mammalian host-related molecular signatures and a novel octapeptide-repeat surface protein.</title>
        <authorList>
            <person name="Tanaka M."/>
            <person name="Makiuchi T."/>
            <person name="Komiyama T."/>
            <person name="Shiina T."/>
            <person name="Osaki K."/>
            <person name="Tachibana H."/>
        </authorList>
    </citation>
    <scope>NUCLEOTIDE SEQUENCE [LARGE SCALE GENOMIC DNA]</scope>
    <source>
        <strain evidence="2 3">P19-061405</strain>
    </source>
</reference>
<evidence type="ECO:0008006" key="4">
    <source>
        <dbReference type="Google" id="ProtNLM"/>
    </source>
</evidence>
<evidence type="ECO:0000313" key="2">
    <source>
        <dbReference type="EMBL" id="GAB1220092.1"/>
    </source>
</evidence>
<dbReference type="SUPFAM" id="SSF54001">
    <property type="entry name" value="Cysteine proteinases"/>
    <property type="match status" value="1"/>
</dbReference>
<feature type="chain" id="PRO_5046927177" description="Papain family cysteine protease domain containing protein" evidence="1">
    <location>
        <begin position="23"/>
        <end position="502"/>
    </location>
</feature>
<keyword evidence="1" id="KW-0732">Signal</keyword>
<dbReference type="InterPro" id="IPR038765">
    <property type="entry name" value="Papain-like_cys_pep_sf"/>
</dbReference>
<dbReference type="Gene3D" id="3.90.70.10">
    <property type="entry name" value="Cysteine proteinases"/>
    <property type="match status" value="1"/>
</dbReference>
<dbReference type="PROSITE" id="PS00639">
    <property type="entry name" value="THIOL_PROTEASE_HIS"/>
    <property type="match status" value="1"/>
</dbReference>
<dbReference type="InterPro" id="IPR025660">
    <property type="entry name" value="Pept_his_AS"/>
</dbReference>
<sequence length="502" mass="58019">MRIGYLLLFILLVYGKLPNKWAYNYPTNRYYQLDKGTCWAFGIIGMLEHSYRENGIKKGFLKEDEFVRLNVQSFGILMVDACKKYPSVCNTPGDDVIFGSTEGGEINWFYSFPFLYDKILPSAVCPYTATVDTQFECNGMDEALKTNPIKFNITEMLTTYNEEQTKELLLKVKIPIGFGALIHDAKYYLPCTEEYKNFCDESVYNVIECPENMKYLAEKCAYIVMPMYSTDGEFNYHNEIEPEGGHAMVTIGYNDEYVTHEGCKGGFILKNSWNDTVYGPSIANTARGVRGSHSVKYFMNQLTAEEERKVCPNAQDPMNWYVCDDACVTNEELHKTIVNELYQAYKLQCVNPEEHFCETGYDYYLTELKADSKSPMNHYYIATFTKYDSTGKKVDTITLPSLPTSIIGMIFTPVEEQLIKLHDSEEFCGHYMFPYCILNKHLPFWGGYVGSHFEIEWDDSSYLINKDKYPEFDYKFIEESTFHQNLNLVDQKAGVPFLNERI</sequence>
<accession>A0ABQ0DB68</accession>